<dbReference type="AlphaFoldDB" id="A0A5S3UVG7"/>
<dbReference type="InterPro" id="IPR006913">
    <property type="entry name" value="CENP-V/GFA"/>
</dbReference>
<dbReference type="InterPro" id="IPR011057">
    <property type="entry name" value="Mss4-like_sf"/>
</dbReference>
<dbReference type="STRING" id="43658.AT705_07980"/>
<keyword evidence="2" id="KW-0479">Metal-binding</keyword>
<gene>
    <name evidence="4" type="ORF">CWC22_015245</name>
</gene>
<dbReference type="GO" id="GO:0016846">
    <property type="term" value="F:carbon-sulfur lyase activity"/>
    <property type="evidence" value="ECO:0007669"/>
    <property type="project" value="InterPro"/>
</dbReference>
<sequence>MKYTGSCHCKVVQFEFESEQITEALQCNCSVCIRKNAIMSKQSFTSDVFLLLSGKAQLSTYHWGDCDVNHYFCKVCGIYPFHDTTYEPGTYRVNLGCVDGLEPRLLSIIEFDGKNQL</sequence>
<dbReference type="PANTHER" id="PTHR28620">
    <property type="entry name" value="CENTROMERE PROTEIN V"/>
    <property type="match status" value="1"/>
</dbReference>
<dbReference type="PANTHER" id="PTHR28620:SF1">
    <property type="entry name" value="CENP-V_GFA DOMAIN-CONTAINING PROTEIN"/>
    <property type="match status" value="1"/>
</dbReference>
<dbReference type="RefSeq" id="WP_138538604.1">
    <property type="nucleotide sequence ID" value="NZ_CP045429.1"/>
</dbReference>
<proteinExistence type="inferred from homology"/>
<comment type="similarity">
    <text evidence="1">Belongs to the Gfa family.</text>
</comment>
<evidence type="ECO:0000256" key="3">
    <source>
        <dbReference type="ARBA" id="ARBA00022833"/>
    </source>
</evidence>
<dbReference type="InterPro" id="IPR052355">
    <property type="entry name" value="CENP-V-like"/>
</dbReference>
<organism evidence="4 5">
    <name type="scientific">Pseudoalteromonas rubra</name>
    <dbReference type="NCBI Taxonomy" id="43658"/>
    <lineage>
        <taxon>Bacteria</taxon>
        <taxon>Pseudomonadati</taxon>
        <taxon>Pseudomonadota</taxon>
        <taxon>Gammaproteobacteria</taxon>
        <taxon>Alteromonadales</taxon>
        <taxon>Pseudoalteromonadaceae</taxon>
        <taxon>Pseudoalteromonas</taxon>
    </lineage>
</organism>
<accession>A0A5S3UVG7</accession>
<dbReference type="Gene3D" id="2.170.150.70">
    <property type="match status" value="1"/>
</dbReference>
<keyword evidence="3" id="KW-0862">Zinc</keyword>
<reference evidence="4 5" key="1">
    <citation type="submission" date="2019-10" db="EMBL/GenBank/DDBJ databases">
        <title>Pseudoalteromonas rubra S4059.</title>
        <authorList>
            <person name="Paulsen S."/>
            <person name="Wang X."/>
        </authorList>
    </citation>
    <scope>NUCLEOTIDE SEQUENCE [LARGE SCALE GENOMIC DNA]</scope>
    <source>
        <strain evidence="4 5">S4059</strain>
    </source>
</reference>
<evidence type="ECO:0000256" key="1">
    <source>
        <dbReference type="ARBA" id="ARBA00005495"/>
    </source>
</evidence>
<evidence type="ECO:0000313" key="4">
    <source>
        <dbReference type="EMBL" id="QPB84263.1"/>
    </source>
</evidence>
<dbReference type="EMBL" id="CP045429">
    <property type="protein sequence ID" value="QPB84263.1"/>
    <property type="molecule type" value="Genomic_DNA"/>
</dbReference>
<protein>
    <submittedName>
        <fullName evidence="4">GFA family protein</fullName>
    </submittedName>
</protein>
<evidence type="ECO:0000256" key="2">
    <source>
        <dbReference type="ARBA" id="ARBA00022723"/>
    </source>
</evidence>
<evidence type="ECO:0000313" key="5">
    <source>
        <dbReference type="Proteomes" id="UP000305729"/>
    </source>
</evidence>
<dbReference type="PROSITE" id="PS51891">
    <property type="entry name" value="CENP_V_GFA"/>
    <property type="match status" value="1"/>
</dbReference>
<name>A0A5S3UVG7_9GAMM</name>
<dbReference type="Pfam" id="PF04828">
    <property type="entry name" value="GFA"/>
    <property type="match status" value="1"/>
</dbReference>
<dbReference type="GO" id="GO:0046872">
    <property type="term" value="F:metal ion binding"/>
    <property type="evidence" value="ECO:0007669"/>
    <property type="project" value="UniProtKB-KW"/>
</dbReference>
<dbReference type="Proteomes" id="UP000305729">
    <property type="component" value="Chromosome 1"/>
</dbReference>
<dbReference type="SUPFAM" id="SSF51316">
    <property type="entry name" value="Mss4-like"/>
    <property type="match status" value="1"/>
</dbReference>